<keyword evidence="3" id="KW-1185">Reference proteome</keyword>
<dbReference type="Gene3D" id="3.30.420.10">
    <property type="entry name" value="Ribonuclease H-like superfamily/Ribonuclease H"/>
    <property type="match status" value="1"/>
</dbReference>
<dbReference type="PANTHER" id="PTHR43040:SF1">
    <property type="entry name" value="RIBONUCLEASE D"/>
    <property type="match status" value="1"/>
</dbReference>
<dbReference type="OrthoDB" id="26838at2759"/>
<dbReference type="EMBL" id="CP090163">
    <property type="protein sequence ID" value="UJO12972.1"/>
    <property type="molecule type" value="Genomic_DNA"/>
</dbReference>
<evidence type="ECO:0000259" key="1">
    <source>
        <dbReference type="Pfam" id="PF01612"/>
    </source>
</evidence>
<gene>
    <name evidence="2" type="ORF">CLAFUR5_01890</name>
</gene>
<feature type="domain" description="3'-5' exonuclease" evidence="1">
    <location>
        <begin position="152"/>
        <end position="251"/>
    </location>
</feature>
<evidence type="ECO:0000313" key="2">
    <source>
        <dbReference type="EMBL" id="UJO12972.1"/>
    </source>
</evidence>
<dbReference type="Proteomes" id="UP000756132">
    <property type="component" value="Chromosome 1"/>
</dbReference>
<dbReference type="InterPro" id="IPR012337">
    <property type="entry name" value="RNaseH-like_sf"/>
</dbReference>
<dbReference type="GeneID" id="71981768"/>
<evidence type="ECO:0000313" key="3">
    <source>
        <dbReference type="Proteomes" id="UP000756132"/>
    </source>
</evidence>
<dbReference type="KEGG" id="ffu:CLAFUR5_01890"/>
<dbReference type="GO" id="GO:0003676">
    <property type="term" value="F:nucleic acid binding"/>
    <property type="evidence" value="ECO:0007669"/>
    <property type="project" value="InterPro"/>
</dbReference>
<reference evidence="2" key="2">
    <citation type="journal article" date="2022" name="Microb. Genom.">
        <title>A chromosome-scale genome assembly of the tomato pathogen Cladosporium fulvum reveals a compartmentalized genome architecture and the presence of a dispensable chromosome.</title>
        <authorList>
            <person name="Zaccaron A.Z."/>
            <person name="Chen L.H."/>
            <person name="Samaras A."/>
            <person name="Stergiopoulos I."/>
        </authorList>
    </citation>
    <scope>NUCLEOTIDE SEQUENCE</scope>
    <source>
        <strain evidence="2">Race5_Kim</strain>
    </source>
</reference>
<dbReference type="PANTHER" id="PTHR43040">
    <property type="entry name" value="RIBONUCLEASE D"/>
    <property type="match status" value="1"/>
</dbReference>
<dbReference type="InterPro" id="IPR002562">
    <property type="entry name" value="3'-5'_exonuclease_dom"/>
</dbReference>
<dbReference type="GO" id="GO:0008408">
    <property type="term" value="F:3'-5' exonuclease activity"/>
    <property type="evidence" value="ECO:0007669"/>
    <property type="project" value="InterPro"/>
</dbReference>
<sequence length="430" mass="47638">MPLPSHQHGASVPASGECTIACPTDMEAALGANAVRCAEMAACASPRKGKTPYEQEFAKRVEQATYQVKKLTTTAHNAMSKQLYSQSGLQDLVGAFGELLEKVAAQDKRKLKPKGAGYETRTINTFPTPAIIVVNTWAMLSSLIDDVYTLDHHRTSPQLAVDLEGAKFQRNGDISIVQISSHELDSVYLVDIYTLGNAVFDVKGAKHSTCSLRTILESTTISKLMFDCRTDNDVLLHTAGVRLAGVIDLQLLFLATRTKSGERKKLPSLPKVIGYAGGLLNTDKHKWNFDKHWGRIAMTTGPDEALELIEKFDGEWNNSECGKLSGQEDYKWVNQRPISKLIQKYCAADVVMLPAAYEYCINHRFWNEEWADRVEREMKWRLGMADAEVFEHNYTVLQAAPPGWDKVKQVDKTETAGKVAVKASTATLVG</sequence>
<reference evidence="2" key="1">
    <citation type="submission" date="2021-12" db="EMBL/GenBank/DDBJ databases">
        <authorList>
            <person name="Zaccaron A."/>
            <person name="Stergiopoulos I."/>
        </authorList>
    </citation>
    <scope>NUCLEOTIDE SEQUENCE</scope>
    <source>
        <strain evidence="2">Race5_Kim</strain>
    </source>
</reference>
<organism evidence="2 3">
    <name type="scientific">Passalora fulva</name>
    <name type="common">Tomato leaf mold</name>
    <name type="synonym">Cladosporium fulvum</name>
    <dbReference type="NCBI Taxonomy" id="5499"/>
    <lineage>
        <taxon>Eukaryota</taxon>
        <taxon>Fungi</taxon>
        <taxon>Dikarya</taxon>
        <taxon>Ascomycota</taxon>
        <taxon>Pezizomycotina</taxon>
        <taxon>Dothideomycetes</taxon>
        <taxon>Dothideomycetidae</taxon>
        <taxon>Mycosphaerellales</taxon>
        <taxon>Mycosphaerellaceae</taxon>
        <taxon>Fulvia</taxon>
    </lineage>
</organism>
<dbReference type="Pfam" id="PF01612">
    <property type="entry name" value="DNA_pol_A_exo1"/>
    <property type="match status" value="1"/>
</dbReference>
<proteinExistence type="predicted"/>
<dbReference type="RefSeq" id="XP_047757338.1">
    <property type="nucleotide sequence ID" value="XM_047901038.1"/>
</dbReference>
<accession>A0A9Q8L8X6</accession>
<name>A0A9Q8L8X6_PASFU</name>
<dbReference type="AlphaFoldDB" id="A0A9Q8L8X6"/>
<protein>
    <recommendedName>
        <fullName evidence="1">3'-5' exonuclease domain-containing protein</fullName>
    </recommendedName>
</protein>
<dbReference type="InterPro" id="IPR036397">
    <property type="entry name" value="RNaseH_sf"/>
</dbReference>
<dbReference type="SUPFAM" id="SSF53098">
    <property type="entry name" value="Ribonuclease H-like"/>
    <property type="match status" value="1"/>
</dbReference>
<dbReference type="GO" id="GO:0006139">
    <property type="term" value="P:nucleobase-containing compound metabolic process"/>
    <property type="evidence" value="ECO:0007669"/>
    <property type="project" value="InterPro"/>
</dbReference>